<reference evidence="2 3" key="1">
    <citation type="journal article" date="2018" name="Evol. Lett.">
        <title>Horizontal gene cluster transfer increased hallucinogenic mushroom diversity.</title>
        <authorList>
            <person name="Reynolds H.T."/>
            <person name="Vijayakumar V."/>
            <person name="Gluck-Thaler E."/>
            <person name="Korotkin H.B."/>
            <person name="Matheny P.B."/>
            <person name="Slot J.C."/>
        </authorList>
    </citation>
    <scope>NUCLEOTIDE SEQUENCE [LARGE SCALE GENOMIC DNA]</scope>
    <source>
        <strain evidence="2 3">SRW20</strain>
    </source>
</reference>
<feature type="region of interest" description="Disordered" evidence="1">
    <location>
        <begin position="146"/>
        <end position="201"/>
    </location>
</feature>
<feature type="compositionally biased region" description="Polar residues" evidence="1">
    <location>
        <begin position="177"/>
        <end position="192"/>
    </location>
</feature>
<gene>
    <name evidence="2" type="ORF">CVT26_012651</name>
</gene>
<feature type="compositionally biased region" description="Low complexity" evidence="1">
    <location>
        <begin position="263"/>
        <end position="274"/>
    </location>
</feature>
<evidence type="ECO:0000313" key="2">
    <source>
        <dbReference type="EMBL" id="PPR07218.1"/>
    </source>
</evidence>
<name>A0A409YW71_9AGAR</name>
<feature type="compositionally biased region" description="Basic and acidic residues" evidence="1">
    <location>
        <begin position="147"/>
        <end position="158"/>
    </location>
</feature>
<organism evidence="2 3">
    <name type="scientific">Gymnopilus dilepis</name>
    <dbReference type="NCBI Taxonomy" id="231916"/>
    <lineage>
        <taxon>Eukaryota</taxon>
        <taxon>Fungi</taxon>
        <taxon>Dikarya</taxon>
        <taxon>Basidiomycota</taxon>
        <taxon>Agaricomycotina</taxon>
        <taxon>Agaricomycetes</taxon>
        <taxon>Agaricomycetidae</taxon>
        <taxon>Agaricales</taxon>
        <taxon>Agaricineae</taxon>
        <taxon>Hymenogastraceae</taxon>
        <taxon>Gymnopilus</taxon>
    </lineage>
</organism>
<dbReference type="OrthoDB" id="3266602at2759"/>
<evidence type="ECO:0000256" key="1">
    <source>
        <dbReference type="SAM" id="MobiDB-lite"/>
    </source>
</evidence>
<keyword evidence="3" id="KW-1185">Reference proteome</keyword>
<dbReference type="AlphaFoldDB" id="A0A409YW71"/>
<proteinExistence type="predicted"/>
<dbReference type="Proteomes" id="UP000284706">
    <property type="component" value="Unassembled WGS sequence"/>
</dbReference>
<evidence type="ECO:0000313" key="3">
    <source>
        <dbReference type="Proteomes" id="UP000284706"/>
    </source>
</evidence>
<feature type="region of interest" description="Disordered" evidence="1">
    <location>
        <begin position="243"/>
        <end position="306"/>
    </location>
</feature>
<sequence>MATTALAVLLCTLKSFHDNNTLSSQPRAKRRKVSHPEIIKATSSHQTKLISMPQQSKVSTHSESDSKAVKLSKSLCSTSDCTGIIPADSLAVRCLTCVQRDWKFRRSTLSSRSFHEVETDNKMVNVKVDDPVRDVKQKKVVTWADEVTPKDDEERDNLKPPALLPSLAGVSHDKISNPGTSSSASLEANSETSDSKAPVAQVMDSAETTIWSNSQASSPSAILDHDKPKDLILDAVANYVDSEPAQEASTDGNDVSGRFTGWDSDLSELSSSSEQSDDDGISTSDSSDTETESRGRLSGFKIRIPPRPPGLYSRKCMSSKCDQLLSSTYRWKSCVMCRARNRDYQRRRQNIQGRHKRLDEELLEAQLSSRSTSPSHNVVKFDEDTVLTPGARLCAVRDCTFIIPPLDEYRWKTCAVCRFRKQSRTKRPPADESQKSSGQDATDSVLILKLLDRYRKKDSGRKDCRCMSVDCGMLLVDTSSPTCRQCLSRRLSIANGTKSRPRPATIQRRPASYTQYKSFPALLSDFKERLTGFLQSQAVFYLFKAPEVGRALFAFDGEYSVVALDFDVVGRKNEVDASIQQLKDEIEFIGRLQFRYDDCSPTPSL</sequence>
<protein>
    <submittedName>
        <fullName evidence="2">Uncharacterized protein</fullName>
    </submittedName>
</protein>
<dbReference type="InParanoid" id="A0A409YW71"/>
<accession>A0A409YW71</accession>
<comment type="caution">
    <text evidence="2">The sequence shown here is derived from an EMBL/GenBank/DDBJ whole genome shotgun (WGS) entry which is preliminary data.</text>
</comment>
<dbReference type="EMBL" id="NHYE01000160">
    <property type="protein sequence ID" value="PPR07218.1"/>
    <property type="molecule type" value="Genomic_DNA"/>
</dbReference>